<dbReference type="InterPro" id="IPR002781">
    <property type="entry name" value="TM_pro_TauE-like"/>
</dbReference>
<keyword evidence="6 8" id="KW-1133">Transmembrane helix</keyword>
<dbReference type="Proteomes" id="UP001059950">
    <property type="component" value="Chromosome"/>
</dbReference>
<reference evidence="9" key="1">
    <citation type="submission" date="2021-04" db="EMBL/GenBank/DDBJ databases">
        <title>Oceanospirillales bacteria with DddD are important DMSP degraders in coastal seawater.</title>
        <authorList>
            <person name="Liu J."/>
        </authorList>
    </citation>
    <scope>NUCLEOTIDE SEQUENCE</scope>
    <source>
        <strain evidence="9">GY6</strain>
    </source>
</reference>
<dbReference type="EMBL" id="CP073344">
    <property type="protein sequence ID" value="UTW04128.1"/>
    <property type="molecule type" value="Genomic_DNA"/>
</dbReference>
<protein>
    <recommendedName>
        <fullName evidence="8">Probable membrane transporter protein</fullName>
    </recommendedName>
</protein>
<accession>A0ABY5GXF8</accession>
<keyword evidence="7 8" id="KW-0472">Membrane</keyword>
<feature type="transmembrane region" description="Helical" evidence="8">
    <location>
        <begin position="145"/>
        <end position="163"/>
    </location>
</feature>
<dbReference type="PANTHER" id="PTHR30269">
    <property type="entry name" value="TRANSMEMBRANE PROTEIN YFCA"/>
    <property type="match status" value="1"/>
</dbReference>
<feature type="transmembrane region" description="Helical" evidence="8">
    <location>
        <begin position="242"/>
        <end position="264"/>
    </location>
</feature>
<evidence type="ECO:0000313" key="9">
    <source>
        <dbReference type="EMBL" id="UTW04128.1"/>
    </source>
</evidence>
<gene>
    <name evidence="9" type="ORF">KDX31_03680</name>
</gene>
<evidence type="ECO:0000256" key="7">
    <source>
        <dbReference type="ARBA" id="ARBA00023136"/>
    </source>
</evidence>
<dbReference type="InterPro" id="IPR052017">
    <property type="entry name" value="TSUP"/>
</dbReference>
<feature type="transmembrane region" description="Helical" evidence="8">
    <location>
        <begin position="270"/>
        <end position="288"/>
    </location>
</feature>
<evidence type="ECO:0000256" key="3">
    <source>
        <dbReference type="ARBA" id="ARBA00022448"/>
    </source>
</evidence>
<sequence>MEVRKSKLFITVLPCQRQAVNTAISFTCWFIRVRYCFSGGNSVDLILSFSWAFWLLAGIGVLFTGISKSGFAGGVGVISVPLMSLYIGPVQAAAIMLPLLILMDFFSVRAWWRSKRTDLLKIMVPGAVLGIFIGYLLFGYLDDDILRLLLGILSVGFAFWGLLNGSKLGRGGSPVVGYISSTLAGFTSFIAHAGGPPMNFYLIPMKLPRAEFLGTAVVFLAIVNLVKLVAYGALGQINTDNLLVGLVLAPVAWIGIRLGLVIHNKLDDQLFYRIILIMLLIVGVKLIFDAI</sequence>
<evidence type="ECO:0000256" key="6">
    <source>
        <dbReference type="ARBA" id="ARBA00022989"/>
    </source>
</evidence>
<evidence type="ECO:0000313" key="10">
    <source>
        <dbReference type="Proteomes" id="UP001059950"/>
    </source>
</evidence>
<proteinExistence type="inferred from homology"/>
<feature type="transmembrane region" description="Helical" evidence="8">
    <location>
        <begin position="43"/>
        <end position="63"/>
    </location>
</feature>
<dbReference type="Pfam" id="PF01925">
    <property type="entry name" value="TauE"/>
    <property type="match status" value="1"/>
</dbReference>
<evidence type="ECO:0000256" key="4">
    <source>
        <dbReference type="ARBA" id="ARBA00022475"/>
    </source>
</evidence>
<evidence type="ECO:0000256" key="1">
    <source>
        <dbReference type="ARBA" id="ARBA00004651"/>
    </source>
</evidence>
<keyword evidence="3" id="KW-0813">Transport</keyword>
<feature type="transmembrane region" description="Helical" evidence="8">
    <location>
        <begin position="212"/>
        <end position="230"/>
    </location>
</feature>
<comment type="similarity">
    <text evidence="2 8">Belongs to the 4-toluene sulfonate uptake permease (TSUP) (TC 2.A.102) family.</text>
</comment>
<organism evidence="9 10">
    <name type="scientific">Amphritea atlantica</name>
    <dbReference type="NCBI Taxonomy" id="355243"/>
    <lineage>
        <taxon>Bacteria</taxon>
        <taxon>Pseudomonadati</taxon>
        <taxon>Pseudomonadota</taxon>
        <taxon>Gammaproteobacteria</taxon>
        <taxon>Oceanospirillales</taxon>
        <taxon>Oceanospirillaceae</taxon>
        <taxon>Amphritea</taxon>
    </lineage>
</organism>
<feature type="transmembrane region" description="Helical" evidence="8">
    <location>
        <begin position="175"/>
        <end position="192"/>
    </location>
</feature>
<evidence type="ECO:0000256" key="8">
    <source>
        <dbReference type="RuleBase" id="RU363041"/>
    </source>
</evidence>
<evidence type="ECO:0000256" key="2">
    <source>
        <dbReference type="ARBA" id="ARBA00009142"/>
    </source>
</evidence>
<feature type="transmembrane region" description="Helical" evidence="8">
    <location>
        <begin position="93"/>
        <end position="112"/>
    </location>
</feature>
<name>A0ABY5GXF8_9GAMM</name>
<keyword evidence="4 8" id="KW-1003">Cell membrane</keyword>
<keyword evidence="10" id="KW-1185">Reference proteome</keyword>
<keyword evidence="5 8" id="KW-0812">Transmembrane</keyword>
<comment type="subcellular location">
    <subcellularLocation>
        <location evidence="1 8">Cell membrane</location>
        <topology evidence="1 8">Multi-pass membrane protein</topology>
    </subcellularLocation>
</comment>
<feature type="transmembrane region" description="Helical" evidence="8">
    <location>
        <begin position="119"/>
        <end position="139"/>
    </location>
</feature>
<evidence type="ECO:0000256" key="5">
    <source>
        <dbReference type="ARBA" id="ARBA00022692"/>
    </source>
</evidence>
<dbReference type="PANTHER" id="PTHR30269:SF37">
    <property type="entry name" value="MEMBRANE TRANSPORTER PROTEIN"/>
    <property type="match status" value="1"/>
</dbReference>